<name>A0ABY3ZMK6_9RHOB</name>
<dbReference type="PANTHER" id="PTHR21016:SF25">
    <property type="entry name" value="TM2 DOMAIN-CONTAINING PROTEIN DDB_G0277895-RELATED"/>
    <property type="match status" value="1"/>
</dbReference>
<keyword evidence="4 5" id="KW-0472">Membrane</keyword>
<accession>A0ABY3ZMK6</accession>
<keyword evidence="3 5" id="KW-1133">Transmembrane helix</keyword>
<dbReference type="Proteomes" id="UP000831019">
    <property type="component" value="Chromosome"/>
</dbReference>
<sequence length="117" mass="12774">MTLSTEQQILIEQRVTNEAKSVVVAYVLWAFLGGFGAHRFYLGKTGSAVAMLLLTIFSILTMAILIGMFTLIAVGIWVIVDAFLIPGMINNERSKLRDQLTSNADITNAALLNKATI</sequence>
<feature type="transmembrane region" description="Helical" evidence="5">
    <location>
        <begin position="48"/>
        <end position="80"/>
    </location>
</feature>
<reference evidence="8" key="1">
    <citation type="journal article" date="2022" name="Microorganisms">
        <title>Beyond the ABCs#Discovery of Three New Plasmid Types in Rhodobacterales (RepQ, RepY, RepW).</title>
        <authorList>
            <person name="Freese H.M."/>
            <person name="Ringel V."/>
            <person name="Overmann J."/>
            <person name="Petersen J."/>
        </authorList>
    </citation>
    <scope>NUCLEOTIDE SEQUENCE [LARGE SCALE GENOMIC DNA]</scope>
    <source>
        <strain evidence="8">DSM 109990</strain>
    </source>
</reference>
<dbReference type="PANTHER" id="PTHR21016">
    <property type="entry name" value="BETA-AMYLOID BINDING PROTEIN-RELATED"/>
    <property type="match status" value="1"/>
</dbReference>
<dbReference type="Pfam" id="PF05154">
    <property type="entry name" value="TM2"/>
    <property type="match status" value="1"/>
</dbReference>
<comment type="subcellular location">
    <subcellularLocation>
        <location evidence="1">Membrane</location>
        <topology evidence="1">Multi-pass membrane protein</topology>
    </subcellularLocation>
</comment>
<feature type="transmembrane region" description="Helical" evidence="5">
    <location>
        <begin position="21"/>
        <end position="42"/>
    </location>
</feature>
<evidence type="ECO:0000313" key="8">
    <source>
        <dbReference type="Proteomes" id="UP000831019"/>
    </source>
</evidence>
<dbReference type="InterPro" id="IPR007829">
    <property type="entry name" value="TM2"/>
</dbReference>
<evidence type="ECO:0000256" key="4">
    <source>
        <dbReference type="ARBA" id="ARBA00023136"/>
    </source>
</evidence>
<keyword evidence="8" id="KW-1185">Reference proteome</keyword>
<evidence type="ECO:0000256" key="3">
    <source>
        <dbReference type="ARBA" id="ARBA00022989"/>
    </source>
</evidence>
<keyword evidence="2 5" id="KW-0812">Transmembrane</keyword>
<evidence type="ECO:0000256" key="1">
    <source>
        <dbReference type="ARBA" id="ARBA00004141"/>
    </source>
</evidence>
<proteinExistence type="predicted"/>
<protein>
    <recommendedName>
        <fullName evidence="6">TM2 domain-containing protein</fullName>
    </recommendedName>
</protein>
<dbReference type="InterPro" id="IPR050932">
    <property type="entry name" value="TM2D1-3-like"/>
</dbReference>
<evidence type="ECO:0000256" key="2">
    <source>
        <dbReference type="ARBA" id="ARBA00022692"/>
    </source>
</evidence>
<dbReference type="EMBL" id="CP085144">
    <property type="protein sequence ID" value="UOA15921.1"/>
    <property type="molecule type" value="Genomic_DNA"/>
</dbReference>
<evidence type="ECO:0000259" key="6">
    <source>
        <dbReference type="Pfam" id="PF05154"/>
    </source>
</evidence>
<feature type="domain" description="TM2" evidence="6">
    <location>
        <begin position="19"/>
        <end position="69"/>
    </location>
</feature>
<evidence type="ECO:0000256" key="5">
    <source>
        <dbReference type="SAM" id="Phobius"/>
    </source>
</evidence>
<organism evidence="7 8">
    <name type="scientific">Sulfitobacter dubius</name>
    <dbReference type="NCBI Taxonomy" id="218673"/>
    <lineage>
        <taxon>Bacteria</taxon>
        <taxon>Pseudomonadati</taxon>
        <taxon>Pseudomonadota</taxon>
        <taxon>Alphaproteobacteria</taxon>
        <taxon>Rhodobacterales</taxon>
        <taxon>Roseobacteraceae</taxon>
        <taxon>Sulfitobacter</taxon>
    </lineage>
</organism>
<evidence type="ECO:0000313" key="7">
    <source>
        <dbReference type="EMBL" id="UOA15921.1"/>
    </source>
</evidence>
<dbReference type="RefSeq" id="WP_243261389.1">
    <property type="nucleotide sequence ID" value="NZ_CP085144.1"/>
</dbReference>
<gene>
    <name evidence="7" type="ORF">DSM109990_02767</name>
</gene>